<dbReference type="AlphaFoldDB" id="A0AAI8VLF6"/>
<dbReference type="Proteomes" id="UP001295740">
    <property type="component" value="Unassembled WGS sequence"/>
</dbReference>
<keyword evidence="1" id="KW-1133">Transmembrane helix</keyword>
<gene>
    <name evidence="2" type="ORF">KHLLAP_LOCUS7557</name>
</gene>
<name>A0AAI8VLF6_9PEZI</name>
<evidence type="ECO:0000313" key="2">
    <source>
        <dbReference type="EMBL" id="CAJ2507089.1"/>
    </source>
</evidence>
<keyword evidence="3" id="KW-1185">Reference proteome</keyword>
<keyword evidence="1" id="KW-0472">Membrane</keyword>
<organism evidence="2 3">
    <name type="scientific">Anthostomella pinea</name>
    <dbReference type="NCBI Taxonomy" id="933095"/>
    <lineage>
        <taxon>Eukaryota</taxon>
        <taxon>Fungi</taxon>
        <taxon>Dikarya</taxon>
        <taxon>Ascomycota</taxon>
        <taxon>Pezizomycotina</taxon>
        <taxon>Sordariomycetes</taxon>
        <taxon>Xylariomycetidae</taxon>
        <taxon>Xylariales</taxon>
        <taxon>Xylariaceae</taxon>
        <taxon>Anthostomella</taxon>
    </lineage>
</organism>
<feature type="transmembrane region" description="Helical" evidence="1">
    <location>
        <begin position="66"/>
        <end position="86"/>
    </location>
</feature>
<reference evidence="2" key="1">
    <citation type="submission" date="2023-10" db="EMBL/GenBank/DDBJ databases">
        <authorList>
            <person name="Hackl T."/>
        </authorList>
    </citation>
    <scope>NUCLEOTIDE SEQUENCE</scope>
</reference>
<evidence type="ECO:0000256" key="1">
    <source>
        <dbReference type="SAM" id="Phobius"/>
    </source>
</evidence>
<protein>
    <submittedName>
        <fullName evidence="2">Uu.00g082750.m01.CDS01</fullName>
    </submittedName>
</protein>
<feature type="transmembrane region" description="Helical" evidence="1">
    <location>
        <begin position="127"/>
        <end position="145"/>
    </location>
</feature>
<accession>A0AAI8VLF6</accession>
<feature type="transmembrane region" description="Helical" evidence="1">
    <location>
        <begin position="151"/>
        <end position="174"/>
    </location>
</feature>
<comment type="caution">
    <text evidence="2">The sequence shown here is derived from an EMBL/GenBank/DDBJ whole genome shotgun (WGS) entry which is preliminary data.</text>
</comment>
<dbReference type="EMBL" id="CAUWAG010000010">
    <property type="protein sequence ID" value="CAJ2507089.1"/>
    <property type="molecule type" value="Genomic_DNA"/>
</dbReference>
<proteinExistence type="predicted"/>
<evidence type="ECO:0000313" key="3">
    <source>
        <dbReference type="Proteomes" id="UP001295740"/>
    </source>
</evidence>
<keyword evidence="1" id="KW-0812">Transmembrane</keyword>
<sequence>MDEVNGILGNRGIPVLYFNPRDRQKPILYEPSTSAPGWLFIFRILGVGYIPILLGKGDAKPEVQGYVVGFSLMVRVFLAAWEICWFSRRIDKLKYMLARSFEFNKRSTLAAVCTQALDTLAIWGRTATGVILATITIFLLAGILIPSEPTGLVLSIGCTMAAEYVLRVLFLVCWSMLMLRRQGAAYNWVRQQKTKKEKVLPTDEEREARDRAHEGQQLSFILASH</sequence>
<feature type="transmembrane region" description="Helical" evidence="1">
    <location>
        <begin position="35"/>
        <end position="54"/>
    </location>
</feature>